<sequence length="291" mass="30656">RAKLSVHPSSPHLYSPRCEPVLAAFALAGTTGTVDFGGPVRRERGSEAATMTVCVVRTRGNALVVGGDGIGISDLIVVGIAMQFGEFTEPGSSDEDPDERPESGSMIQGSICALEWSFEGGGLDVADAENCLGCWTEISDEAMQFQLQETYQKSRNDWDAVEDLVELDQHSSKIGIEEDAGDNIKDGSSIVTKRKAYLARVLKNAPSSLSSGSSGSASFRGGGGGSGKSGLHRMSEMAAWIYMLSTHIVKIISGPSPLAPPEVLSMNSNQSWGIGIKGQVSSSSELVAERV</sequence>
<reference evidence="2" key="2">
    <citation type="submission" date="2021-10" db="EMBL/GenBank/DDBJ databases">
        <title>Phylogenomics reveals ancestral predisposition of the termite-cultivated fungus Termitomyces towards a domesticated lifestyle.</title>
        <authorList>
            <person name="Auxier B."/>
            <person name="Grum-Grzhimaylo A."/>
            <person name="Cardenas M.E."/>
            <person name="Lodge J.D."/>
            <person name="Laessoe T."/>
            <person name="Pedersen O."/>
            <person name="Smith M.E."/>
            <person name="Kuyper T.W."/>
            <person name="Franco-Molano E.A."/>
            <person name="Baroni T.J."/>
            <person name="Aanen D.K."/>
        </authorList>
    </citation>
    <scope>NUCLEOTIDE SEQUENCE</scope>
    <source>
        <strain evidence="2">AP01</strain>
        <tissue evidence="2">Mycelium</tissue>
    </source>
</reference>
<evidence type="ECO:0000313" key="3">
    <source>
        <dbReference type="Proteomes" id="UP000775547"/>
    </source>
</evidence>
<keyword evidence="3" id="KW-1185">Reference proteome</keyword>
<protein>
    <submittedName>
        <fullName evidence="2">Uncharacterized protein</fullName>
    </submittedName>
</protein>
<evidence type="ECO:0000256" key="1">
    <source>
        <dbReference type="SAM" id="MobiDB-lite"/>
    </source>
</evidence>
<dbReference type="EMBL" id="JABCKV010000259">
    <property type="protein sequence ID" value="KAG5641725.1"/>
    <property type="molecule type" value="Genomic_DNA"/>
</dbReference>
<dbReference type="Proteomes" id="UP000775547">
    <property type="component" value="Unassembled WGS sequence"/>
</dbReference>
<gene>
    <name evidence="2" type="ORF">DXG03_004384</name>
</gene>
<name>A0A9P7G6L8_9AGAR</name>
<organism evidence="2 3">
    <name type="scientific">Asterophora parasitica</name>
    <dbReference type="NCBI Taxonomy" id="117018"/>
    <lineage>
        <taxon>Eukaryota</taxon>
        <taxon>Fungi</taxon>
        <taxon>Dikarya</taxon>
        <taxon>Basidiomycota</taxon>
        <taxon>Agaricomycotina</taxon>
        <taxon>Agaricomycetes</taxon>
        <taxon>Agaricomycetidae</taxon>
        <taxon>Agaricales</taxon>
        <taxon>Tricholomatineae</taxon>
        <taxon>Lyophyllaceae</taxon>
        <taxon>Asterophora</taxon>
    </lineage>
</organism>
<reference evidence="2" key="1">
    <citation type="submission" date="2020-07" db="EMBL/GenBank/DDBJ databases">
        <authorList>
            <person name="Nieuwenhuis M."/>
            <person name="Van De Peppel L.J.J."/>
        </authorList>
    </citation>
    <scope>NUCLEOTIDE SEQUENCE</scope>
    <source>
        <strain evidence="2">AP01</strain>
        <tissue evidence="2">Mycelium</tissue>
    </source>
</reference>
<feature type="region of interest" description="Disordered" evidence="1">
    <location>
        <begin position="206"/>
        <end position="230"/>
    </location>
</feature>
<accession>A0A9P7G6L8</accession>
<feature type="non-terminal residue" evidence="2">
    <location>
        <position position="291"/>
    </location>
</feature>
<proteinExistence type="predicted"/>
<comment type="caution">
    <text evidence="2">The sequence shown here is derived from an EMBL/GenBank/DDBJ whole genome shotgun (WGS) entry which is preliminary data.</text>
</comment>
<evidence type="ECO:0000313" key="2">
    <source>
        <dbReference type="EMBL" id="KAG5641725.1"/>
    </source>
</evidence>
<feature type="region of interest" description="Disordered" evidence="1">
    <location>
        <begin position="87"/>
        <end position="106"/>
    </location>
</feature>
<feature type="compositionally biased region" description="Low complexity" evidence="1">
    <location>
        <begin position="207"/>
        <end position="219"/>
    </location>
</feature>
<dbReference type="AlphaFoldDB" id="A0A9P7G6L8"/>